<proteinExistence type="predicted"/>
<evidence type="ECO:0000313" key="2">
    <source>
        <dbReference type="Proteomes" id="UP000015545"/>
    </source>
</evidence>
<dbReference type="KEGG" id="vg:16574719"/>
<organism evidence="1 2">
    <name type="scientific">Pseudomonas phage PaBG</name>
    <dbReference type="NCBI Taxonomy" id="1335230"/>
    <lineage>
        <taxon>Viruses</taxon>
        <taxon>Duplodnaviria</taxon>
        <taxon>Heunggongvirae</taxon>
        <taxon>Uroviricota</taxon>
        <taxon>Caudoviricetes</taxon>
        <taxon>Baikalvirus</taxon>
        <taxon>Baikalvirus PaBG</taxon>
    </lineage>
</organism>
<accession>S5VV22</accession>
<reference evidence="1 2" key="1">
    <citation type="journal article" date="2014" name="Genome Announc.">
        <title>Complete Genome Sequence of the Novel Giant Pseudomonas Phage PaBG.</title>
        <authorList>
            <person name="Sykilinda N.N."/>
            <person name="Bondar A.A."/>
            <person name="Gorshkova A.S."/>
            <person name="Kurochkina L.P."/>
            <person name="Kulikov E.E."/>
            <person name="Shneider M.M."/>
            <person name="Kadykov V.A."/>
            <person name="Solovjeva N.V."/>
            <person name="Kabilov M.R."/>
            <person name="Mesyanzhinov V.V."/>
            <person name="Vlassov V.V."/>
            <person name="Drukker V.V."/>
            <person name="Miroshnikov K.A."/>
        </authorList>
    </citation>
    <scope>NUCLEOTIDE SEQUENCE [LARGE SCALE GENOMIC DNA]</scope>
</reference>
<dbReference type="GeneID" id="16574719"/>
<keyword evidence="2" id="KW-1185">Reference proteome</keyword>
<protein>
    <submittedName>
        <fullName evidence="1">Uncharacterized protein</fullName>
    </submittedName>
</protein>
<dbReference type="Proteomes" id="UP000015545">
    <property type="component" value="Segment"/>
</dbReference>
<name>S5VV22_9CAUD</name>
<dbReference type="EMBL" id="KF147891">
    <property type="protein sequence ID" value="AGS81917.1"/>
    <property type="molecule type" value="Genomic_DNA"/>
</dbReference>
<sequence>MFSEQGYRGPSLSRAGYDLDVAEFDSLSLAITCAQKLLEVNPVGWDVYDSTTGHKVWTTTVQS</sequence>
<gene>
    <name evidence="1" type="ORF">PaBG_00033</name>
</gene>
<evidence type="ECO:0000313" key="1">
    <source>
        <dbReference type="EMBL" id="AGS81917.1"/>
    </source>
</evidence>